<accession>A0A0R2G8E9</accession>
<organism evidence="1 2">
    <name type="scientific">Weissella halotolerans DSM 20190</name>
    <dbReference type="NCBI Taxonomy" id="1123500"/>
    <lineage>
        <taxon>Bacteria</taxon>
        <taxon>Bacillati</taxon>
        <taxon>Bacillota</taxon>
        <taxon>Bacilli</taxon>
        <taxon>Lactobacillales</taxon>
        <taxon>Lactobacillaceae</taxon>
        <taxon>Weissella</taxon>
    </lineage>
</organism>
<dbReference type="Proteomes" id="UP000051296">
    <property type="component" value="Unassembled WGS sequence"/>
</dbReference>
<dbReference type="PATRIC" id="fig|1123500.6.peg.371"/>
<name>A0A0R2G8E9_9LACO</name>
<proteinExistence type="predicted"/>
<dbReference type="EMBL" id="JQAX01000001">
    <property type="protein sequence ID" value="KRN33564.1"/>
    <property type="molecule type" value="Genomic_DNA"/>
</dbReference>
<evidence type="ECO:0000313" key="1">
    <source>
        <dbReference type="EMBL" id="KRN33564.1"/>
    </source>
</evidence>
<dbReference type="InParanoid" id="A0A0R2G8E9"/>
<evidence type="ECO:0000313" key="2">
    <source>
        <dbReference type="Proteomes" id="UP000051296"/>
    </source>
</evidence>
<gene>
    <name evidence="1" type="ORF">IV68_GL000370</name>
</gene>
<dbReference type="RefSeq" id="WP_022790936.1">
    <property type="nucleotide sequence ID" value="NZ_ATUU01000001.1"/>
</dbReference>
<comment type="caution">
    <text evidence="1">The sequence shown here is derived from an EMBL/GenBank/DDBJ whole genome shotgun (WGS) entry which is preliminary data.</text>
</comment>
<dbReference type="STRING" id="1123500.GCA_000420365_00134"/>
<dbReference type="OrthoDB" id="2148353at2"/>
<keyword evidence="2" id="KW-1185">Reference proteome</keyword>
<dbReference type="AlphaFoldDB" id="A0A0R2G8E9"/>
<sequence>MGIISNLWQGSKAHVQAFGMRVKALKVSFTNFQTALSNLQAAVQAFSKVSKQVETEVNKVTFRNQPHLERIAEAKKRIDQNMTKINTLLQNPMKRH</sequence>
<protein>
    <submittedName>
        <fullName evidence="1">Uncharacterized protein</fullName>
    </submittedName>
</protein>
<reference evidence="1 2" key="1">
    <citation type="journal article" date="2015" name="Genome Announc.">
        <title>Expanding the biotechnology potential of lactobacilli through comparative genomics of 213 strains and associated genera.</title>
        <authorList>
            <person name="Sun Z."/>
            <person name="Harris H.M."/>
            <person name="McCann A."/>
            <person name="Guo C."/>
            <person name="Argimon S."/>
            <person name="Zhang W."/>
            <person name="Yang X."/>
            <person name="Jeffery I.B."/>
            <person name="Cooney J.C."/>
            <person name="Kagawa T.F."/>
            <person name="Liu W."/>
            <person name="Song Y."/>
            <person name="Salvetti E."/>
            <person name="Wrobel A."/>
            <person name="Rasinkangas P."/>
            <person name="Parkhill J."/>
            <person name="Rea M.C."/>
            <person name="O'Sullivan O."/>
            <person name="Ritari J."/>
            <person name="Douillard F.P."/>
            <person name="Paul Ross R."/>
            <person name="Yang R."/>
            <person name="Briner A.E."/>
            <person name="Felis G.E."/>
            <person name="de Vos W.M."/>
            <person name="Barrangou R."/>
            <person name="Klaenhammer T.R."/>
            <person name="Caufield P.W."/>
            <person name="Cui Y."/>
            <person name="Zhang H."/>
            <person name="O'Toole P.W."/>
        </authorList>
    </citation>
    <scope>NUCLEOTIDE SEQUENCE [LARGE SCALE GENOMIC DNA]</scope>
    <source>
        <strain evidence="1 2">DSM 20190</strain>
    </source>
</reference>